<keyword evidence="6" id="KW-0325">Glycoprotein</keyword>
<feature type="domain" description="SPARC/Testican calcium-binding" evidence="7">
    <location>
        <begin position="19"/>
        <end position="97"/>
    </location>
</feature>
<evidence type="ECO:0000256" key="4">
    <source>
        <dbReference type="ARBA" id="ARBA00022837"/>
    </source>
</evidence>
<evidence type="ECO:0000256" key="6">
    <source>
        <dbReference type="ARBA" id="ARBA00023180"/>
    </source>
</evidence>
<evidence type="ECO:0000259" key="7">
    <source>
        <dbReference type="Pfam" id="PF10591"/>
    </source>
</evidence>
<evidence type="ECO:0000256" key="3">
    <source>
        <dbReference type="ARBA" id="ARBA00022723"/>
    </source>
</evidence>
<dbReference type="EMBL" id="JBCEZU010000045">
    <property type="protein sequence ID" value="KAK9536882.1"/>
    <property type="molecule type" value="Genomic_DNA"/>
</dbReference>
<dbReference type="AlphaFoldDB" id="A0AAW1FPJ8"/>
<dbReference type="GO" id="GO:0005509">
    <property type="term" value="F:calcium ion binding"/>
    <property type="evidence" value="ECO:0007669"/>
    <property type="project" value="InterPro"/>
</dbReference>
<evidence type="ECO:0000256" key="1">
    <source>
        <dbReference type="ARBA" id="ARBA00004613"/>
    </source>
</evidence>
<keyword evidence="9" id="KW-1185">Reference proteome</keyword>
<gene>
    <name evidence="8" type="ORF">VZT92_006635</name>
</gene>
<accession>A0AAW1FPJ8</accession>
<name>A0AAW1FPJ8_ZOAVI</name>
<evidence type="ECO:0000256" key="5">
    <source>
        <dbReference type="ARBA" id="ARBA00023157"/>
    </source>
</evidence>
<keyword evidence="2" id="KW-0964">Secreted</keyword>
<keyword evidence="3" id="KW-0479">Metal-binding</keyword>
<comment type="subcellular location">
    <subcellularLocation>
        <location evidence="1">Secreted</location>
    </subcellularLocation>
</comment>
<reference evidence="8 9" key="1">
    <citation type="journal article" date="2024" name="Genome Biol. Evol.">
        <title>Chromosome-level genome assembly of the viviparous eelpout Zoarces viviparus.</title>
        <authorList>
            <person name="Fuhrmann N."/>
            <person name="Brasseur M.V."/>
            <person name="Bakowski C.E."/>
            <person name="Podsiadlowski L."/>
            <person name="Prost S."/>
            <person name="Krehenwinkel H."/>
            <person name="Mayer C."/>
        </authorList>
    </citation>
    <scope>NUCLEOTIDE SEQUENCE [LARGE SCALE GENOMIC DNA]</scope>
    <source>
        <strain evidence="8">NO-MEL_2022_Ind0_liver</strain>
    </source>
</reference>
<dbReference type="InterPro" id="IPR019577">
    <property type="entry name" value="SPARC/Testican_Ca-bd-dom"/>
</dbReference>
<dbReference type="PROSITE" id="PS00018">
    <property type="entry name" value="EF_HAND_1"/>
    <property type="match status" value="1"/>
</dbReference>
<dbReference type="Proteomes" id="UP001488805">
    <property type="component" value="Unassembled WGS sequence"/>
</dbReference>
<dbReference type="Gene3D" id="1.10.238.10">
    <property type="entry name" value="EF-hand"/>
    <property type="match status" value="1"/>
</dbReference>
<evidence type="ECO:0000256" key="2">
    <source>
        <dbReference type="ARBA" id="ARBA00022525"/>
    </source>
</evidence>
<dbReference type="GO" id="GO:0005576">
    <property type="term" value="C:extracellular region"/>
    <property type="evidence" value="ECO:0007669"/>
    <property type="project" value="UniProtKB-SubCell"/>
</dbReference>
<protein>
    <recommendedName>
        <fullName evidence="7">SPARC/Testican calcium-binding domain-containing protein</fullName>
    </recommendedName>
</protein>
<sequence length="133" mass="15940">MSEYNRLKSMLLDMQPKALKTGEQNQQRDMEEKRALVDTMFKYLDADEDGRLVGDELEKISMKEHLEDSLLECTMQDLLRYDDYNNDRHLSLHEFYTAFRESFVLIVFLFLVRKQRHNVFVQEMLSCKTTSKM</sequence>
<evidence type="ECO:0000313" key="8">
    <source>
        <dbReference type="EMBL" id="KAK9536882.1"/>
    </source>
</evidence>
<comment type="caution">
    <text evidence="8">The sequence shown here is derived from an EMBL/GenBank/DDBJ whole genome shotgun (WGS) entry which is preliminary data.</text>
</comment>
<organism evidence="8 9">
    <name type="scientific">Zoarces viviparus</name>
    <name type="common">Viviparous eelpout</name>
    <name type="synonym">Blennius viviparus</name>
    <dbReference type="NCBI Taxonomy" id="48416"/>
    <lineage>
        <taxon>Eukaryota</taxon>
        <taxon>Metazoa</taxon>
        <taxon>Chordata</taxon>
        <taxon>Craniata</taxon>
        <taxon>Vertebrata</taxon>
        <taxon>Euteleostomi</taxon>
        <taxon>Actinopterygii</taxon>
        <taxon>Neopterygii</taxon>
        <taxon>Teleostei</taxon>
        <taxon>Neoteleostei</taxon>
        <taxon>Acanthomorphata</taxon>
        <taxon>Eupercaria</taxon>
        <taxon>Perciformes</taxon>
        <taxon>Cottioidei</taxon>
        <taxon>Zoarcales</taxon>
        <taxon>Zoarcidae</taxon>
        <taxon>Zoarcinae</taxon>
        <taxon>Zoarces</taxon>
    </lineage>
</organism>
<keyword evidence="4" id="KW-0106">Calcium</keyword>
<dbReference type="InterPro" id="IPR018247">
    <property type="entry name" value="EF_Hand_1_Ca_BS"/>
</dbReference>
<dbReference type="Pfam" id="PF10591">
    <property type="entry name" value="SPARC_Ca_bdg"/>
    <property type="match status" value="1"/>
</dbReference>
<keyword evidence="5" id="KW-1015">Disulfide bond</keyword>
<dbReference type="InterPro" id="IPR011992">
    <property type="entry name" value="EF-hand-dom_pair"/>
</dbReference>
<dbReference type="SUPFAM" id="SSF47473">
    <property type="entry name" value="EF-hand"/>
    <property type="match status" value="1"/>
</dbReference>
<proteinExistence type="predicted"/>
<evidence type="ECO:0000313" key="9">
    <source>
        <dbReference type="Proteomes" id="UP001488805"/>
    </source>
</evidence>